<dbReference type="Proteomes" id="UP001058533">
    <property type="component" value="Chromosome"/>
</dbReference>
<dbReference type="InterPro" id="IPR007024">
    <property type="entry name" value="BLUF_domain"/>
</dbReference>
<accession>A0ABY5L9W4</accession>
<dbReference type="SUPFAM" id="SSF54975">
    <property type="entry name" value="Acylphosphatase/BLUF domain-like"/>
    <property type="match status" value="1"/>
</dbReference>
<gene>
    <name evidence="2" type="ORF">NMP03_06055</name>
</gene>
<evidence type="ECO:0000259" key="1">
    <source>
        <dbReference type="PROSITE" id="PS50925"/>
    </source>
</evidence>
<evidence type="ECO:0000313" key="3">
    <source>
        <dbReference type="Proteomes" id="UP001058533"/>
    </source>
</evidence>
<keyword evidence="3" id="KW-1185">Reference proteome</keyword>
<feature type="domain" description="BLUF" evidence="1">
    <location>
        <begin position="1"/>
        <end position="92"/>
    </location>
</feature>
<dbReference type="RefSeq" id="WP_256507594.1">
    <property type="nucleotide sequence ID" value="NZ_CP101740.1"/>
</dbReference>
<dbReference type="InterPro" id="IPR036046">
    <property type="entry name" value="Acylphosphatase-like_dom_sf"/>
</dbReference>
<evidence type="ECO:0000313" key="2">
    <source>
        <dbReference type="EMBL" id="UUL83758.1"/>
    </source>
</evidence>
<name>A0ABY5L9W4_9SPHN</name>
<protein>
    <submittedName>
        <fullName evidence="2">BLUF domain-containing protein</fullName>
    </submittedName>
</protein>
<dbReference type="Pfam" id="PF04940">
    <property type="entry name" value="BLUF"/>
    <property type="match status" value="1"/>
</dbReference>
<dbReference type="Gene3D" id="3.30.70.100">
    <property type="match status" value="1"/>
</dbReference>
<dbReference type="SMART" id="SM01034">
    <property type="entry name" value="BLUF"/>
    <property type="match status" value="1"/>
</dbReference>
<reference evidence="2" key="1">
    <citation type="submission" date="2022-07" db="EMBL/GenBank/DDBJ databases">
        <title>Sphingomonas sp. nov., a novel bacterium isolated from the north slope of the Mount Everest.</title>
        <authorList>
            <person name="Cui X."/>
            <person name="Liu Y."/>
        </authorList>
    </citation>
    <scope>NUCLEOTIDE SEQUENCE</scope>
    <source>
        <strain evidence="2">S5-59</strain>
    </source>
</reference>
<dbReference type="PROSITE" id="PS50925">
    <property type="entry name" value="BLUF"/>
    <property type="match status" value="1"/>
</dbReference>
<dbReference type="EMBL" id="CP101740">
    <property type="protein sequence ID" value="UUL83758.1"/>
    <property type="molecule type" value="Genomic_DNA"/>
</dbReference>
<organism evidence="2 3">
    <name type="scientific">Sphingomonas qomolangmaensis</name>
    <dbReference type="NCBI Taxonomy" id="2918765"/>
    <lineage>
        <taxon>Bacteria</taxon>
        <taxon>Pseudomonadati</taxon>
        <taxon>Pseudomonadota</taxon>
        <taxon>Alphaproteobacteria</taxon>
        <taxon>Sphingomonadales</taxon>
        <taxon>Sphingomonadaceae</taxon>
        <taxon>Sphingomonas</taxon>
    </lineage>
</organism>
<proteinExistence type="predicted"/>
<sequence length="132" mass="14762">MLQLVYISTARGPSPAAAVRDILLASRRNNARDGITGLLYSDGQRFLQAIEGPTDQVEATFERIKADARHWALVVLSRREIAAPEFGDWEMAYRATGAESNSFVRRVQLLTQHASPNVRATFDSFIELRRAT</sequence>